<gene>
    <name evidence="1" type="ORF">SDC9_183401</name>
</gene>
<name>A0A645HCP7_9ZZZZ</name>
<accession>A0A645HCP7</accession>
<sequence>MLGDTVPLTYQLFHRRFGLHRIEAQLDRLFQLVVFVPVVLVDILKSQILLVPALVIGVALLHPTHQYVDGIGLDAQFIGIVLNLRREGVDERLQHALGGKTFPDQALDDRVGVPGEQFFHFGVVEP</sequence>
<proteinExistence type="predicted"/>
<organism evidence="1">
    <name type="scientific">bioreactor metagenome</name>
    <dbReference type="NCBI Taxonomy" id="1076179"/>
    <lineage>
        <taxon>unclassified sequences</taxon>
        <taxon>metagenomes</taxon>
        <taxon>ecological metagenomes</taxon>
    </lineage>
</organism>
<dbReference type="EMBL" id="VSSQ01089745">
    <property type="protein sequence ID" value="MPN35899.1"/>
    <property type="molecule type" value="Genomic_DNA"/>
</dbReference>
<comment type="caution">
    <text evidence="1">The sequence shown here is derived from an EMBL/GenBank/DDBJ whole genome shotgun (WGS) entry which is preliminary data.</text>
</comment>
<protein>
    <submittedName>
        <fullName evidence="1">Uncharacterized protein</fullName>
    </submittedName>
</protein>
<reference evidence="1" key="1">
    <citation type="submission" date="2019-08" db="EMBL/GenBank/DDBJ databases">
        <authorList>
            <person name="Kucharzyk K."/>
            <person name="Murdoch R.W."/>
            <person name="Higgins S."/>
            <person name="Loffler F."/>
        </authorList>
    </citation>
    <scope>NUCLEOTIDE SEQUENCE</scope>
</reference>
<evidence type="ECO:0000313" key="1">
    <source>
        <dbReference type="EMBL" id="MPN35899.1"/>
    </source>
</evidence>
<dbReference type="AlphaFoldDB" id="A0A645HCP7"/>